<dbReference type="AlphaFoldDB" id="A0ABD3U8Q5"/>
<comment type="caution">
    <text evidence="7">The sequence shown here is derived from an EMBL/GenBank/DDBJ whole genome shotgun (WGS) entry which is preliminary data.</text>
</comment>
<keyword evidence="2 4" id="KW-0863">Zinc-finger</keyword>
<protein>
    <recommendedName>
        <fullName evidence="6">C3H1-type domain-containing protein</fullName>
    </recommendedName>
</protein>
<keyword evidence="3 4" id="KW-0862">Zinc</keyword>
<dbReference type="PANTHER" id="PTHR36886:SF8">
    <property type="entry name" value="ZINC FINGER CCCH DOMAIN-CONTAINING PROTEIN 38"/>
    <property type="match status" value="1"/>
</dbReference>
<evidence type="ECO:0000256" key="5">
    <source>
        <dbReference type="SAM" id="MobiDB-lite"/>
    </source>
</evidence>
<accession>A0ABD3U8Q5</accession>
<dbReference type="InterPro" id="IPR052650">
    <property type="entry name" value="Zinc_finger_CCCH"/>
</dbReference>
<feature type="domain" description="C3H1-type" evidence="6">
    <location>
        <begin position="204"/>
        <end position="231"/>
    </location>
</feature>
<dbReference type="InterPro" id="IPR036855">
    <property type="entry name" value="Znf_CCCH_sf"/>
</dbReference>
<feature type="region of interest" description="Disordered" evidence="5">
    <location>
        <begin position="559"/>
        <end position="582"/>
    </location>
</feature>
<feature type="region of interest" description="Disordered" evidence="5">
    <location>
        <begin position="1"/>
        <end position="214"/>
    </location>
</feature>
<proteinExistence type="predicted"/>
<evidence type="ECO:0000313" key="7">
    <source>
        <dbReference type="EMBL" id="KAL3845442.1"/>
    </source>
</evidence>
<feature type="compositionally biased region" description="Basic and acidic residues" evidence="5">
    <location>
        <begin position="152"/>
        <end position="162"/>
    </location>
</feature>
<dbReference type="Gene3D" id="3.30.1370.210">
    <property type="match status" value="2"/>
</dbReference>
<evidence type="ECO:0000256" key="2">
    <source>
        <dbReference type="ARBA" id="ARBA00022771"/>
    </source>
</evidence>
<feature type="compositionally biased region" description="Basic and acidic residues" evidence="5">
    <location>
        <begin position="432"/>
        <end position="442"/>
    </location>
</feature>
<feature type="region of interest" description="Disordered" evidence="5">
    <location>
        <begin position="410"/>
        <end position="484"/>
    </location>
</feature>
<evidence type="ECO:0000256" key="3">
    <source>
        <dbReference type="ARBA" id="ARBA00022833"/>
    </source>
</evidence>
<feature type="compositionally biased region" description="Low complexity" evidence="5">
    <location>
        <begin position="164"/>
        <end position="178"/>
    </location>
</feature>
<evidence type="ECO:0000256" key="1">
    <source>
        <dbReference type="ARBA" id="ARBA00022723"/>
    </source>
</evidence>
<sequence length="873" mass="99021">MGERRNHKSSWDTVEETKHLPGMNERSFWTGNERHSRHHGDRYHDFSSSGTSAVPKSRDNSGWPSWQSIEESSAPRDGSFTKSRQNVPEGKETGGENRYYKNVSPGFDGMDRRNFDQTVENDRNQSHRYMVRGRSRSRSRSRTRGRSRSRSLSRERGRERGKGWSRSRSGSADGSARGLTRSRSPVGDYRRQSHGWSDRRSGPDKSSQVCRDFPTGRCSRGNQCRFLHPSSQSGRDRDIVEDDSDEIWRQRSDNGRIPKHSYNRGHGFELRDDVSDPYHGENEQFLNKSRSAIPCKNFMRGQCRWGDTCRFSHHFASDDSFGKGNRTASFDKDIERQSNKNEKLLCKYFAAGKCDRDNCRFSHDDPKHTNLEGRRSEVIDNRGLHDRSNWRNAPTFDDEARIPNTEKPTRWREAVDSDMTSIEGTVKGKGHNRQDYNLDNECRSFGISELKDDSLKREKQPSPPRESGNYGGIVGNTESFGKDNLSNEQENLILHRPQLNQEASFNARGQNTIQEDQTFSIPPPASHFQQQQLHNEIVGNNLVNSFGSNVLDEVETRNTTHPTPFLGQNPGHSSTPNGADREPNMLIPSNRSNGFSIDLNGPETQTVTPSYMQGPMQNQQQVVQPLVMPQQNTAQFFPYSLTSEQSAQLTNTLAAIAGHQVASVINPSAFTKRFVNDQSQTNTVTEVSNSDGTIPINAQPDPVTLSLNPVEIGGDTTKLVNHNPTREAEPNNQMHVEAMKQEVVKESEANGGNEVIAEENKQFQENKGPETLYEHGKVEENNANKDEKGMRLFKNALIEFVKEILKPKWKEGKMSREVHKTIVKKVVDKVTTTIQVDHIPKTQEKVEQYLSNSKPKISKLVEAYVERCKKADS</sequence>
<gene>
    <name evidence="7" type="ORF">ACJIZ3_002845</name>
</gene>
<feature type="zinc finger region" description="C3H1-type" evidence="4">
    <location>
        <begin position="289"/>
        <end position="316"/>
    </location>
</feature>
<dbReference type="Pfam" id="PF18044">
    <property type="entry name" value="zf-CCCH_4"/>
    <property type="match status" value="2"/>
</dbReference>
<feature type="compositionally biased region" description="Polar residues" evidence="5">
    <location>
        <begin position="46"/>
        <end position="71"/>
    </location>
</feature>
<evidence type="ECO:0000256" key="4">
    <source>
        <dbReference type="PROSITE-ProRule" id="PRU00723"/>
    </source>
</evidence>
<evidence type="ECO:0000313" key="8">
    <source>
        <dbReference type="Proteomes" id="UP001634393"/>
    </source>
</evidence>
<dbReference type="Proteomes" id="UP001634393">
    <property type="component" value="Unassembled WGS sequence"/>
</dbReference>
<dbReference type="PROSITE" id="PS50103">
    <property type="entry name" value="ZF_C3H1"/>
    <property type="match status" value="3"/>
</dbReference>
<organism evidence="7 8">
    <name type="scientific">Penstemon smallii</name>
    <dbReference type="NCBI Taxonomy" id="265156"/>
    <lineage>
        <taxon>Eukaryota</taxon>
        <taxon>Viridiplantae</taxon>
        <taxon>Streptophyta</taxon>
        <taxon>Embryophyta</taxon>
        <taxon>Tracheophyta</taxon>
        <taxon>Spermatophyta</taxon>
        <taxon>Magnoliopsida</taxon>
        <taxon>eudicotyledons</taxon>
        <taxon>Gunneridae</taxon>
        <taxon>Pentapetalae</taxon>
        <taxon>asterids</taxon>
        <taxon>lamiids</taxon>
        <taxon>Lamiales</taxon>
        <taxon>Plantaginaceae</taxon>
        <taxon>Cheloneae</taxon>
        <taxon>Penstemon</taxon>
    </lineage>
</organism>
<feature type="zinc finger region" description="C3H1-type" evidence="4">
    <location>
        <begin position="204"/>
        <end position="231"/>
    </location>
</feature>
<feature type="zinc finger region" description="C3H1-type" evidence="4">
    <location>
        <begin position="340"/>
        <end position="366"/>
    </location>
</feature>
<name>A0ABD3U8Q5_9LAMI</name>
<dbReference type="SMART" id="SM00356">
    <property type="entry name" value="ZnF_C3H1"/>
    <property type="match status" value="3"/>
</dbReference>
<feature type="domain" description="C3H1-type" evidence="6">
    <location>
        <begin position="289"/>
        <end position="316"/>
    </location>
</feature>
<dbReference type="InterPro" id="IPR000571">
    <property type="entry name" value="Znf_CCCH"/>
</dbReference>
<feature type="compositionally biased region" description="Basic and acidic residues" evidence="5">
    <location>
        <begin position="89"/>
        <end position="99"/>
    </location>
</feature>
<feature type="compositionally biased region" description="Basic and acidic residues" evidence="5">
    <location>
        <begin position="188"/>
        <end position="203"/>
    </location>
</feature>
<dbReference type="EMBL" id="JBJXBP010000002">
    <property type="protein sequence ID" value="KAL3845442.1"/>
    <property type="molecule type" value="Genomic_DNA"/>
</dbReference>
<keyword evidence="8" id="KW-1185">Reference proteome</keyword>
<keyword evidence="1 4" id="KW-0479">Metal-binding</keyword>
<dbReference type="GO" id="GO:0008270">
    <property type="term" value="F:zinc ion binding"/>
    <property type="evidence" value="ECO:0007669"/>
    <property type="project" value="UniProtKB-KW"/>
</dbReference>
<dbReference type="PANTHER" id="PTHR36886">
    <property type="entry name" value="PROTEIN FRIGIDA-ESSENTIAL 1"/>
    <property type="match status" value="1"/>
</dbReference>
<dbReference type="InterPro" id="IPR041367">
    <property type="entry name" value="Znf-CCCH_4"/>
</dbReference>
<dbReference type="Pfam" id="PF14608">
    <property type="entry name" value="zf-CCCH_2"/>
    <property type="match status" value="1"/>
</dbReference>
<feature type="compositionally biased region" description="Basic and acidic residues" evidence="5">
    <location>
        <begin position="449"/>
        <end position="460"/>
    </location>
</feature>
<evidence type="ECO:0000259" key="6">
    <source>
        <dbReference type="PROSITE" id="PS50103"/>
    </source>
</evidence>
<feature type="compositionally biased region" description="Basic and acidic residues" evidence="5">
    <location>
        <begin position="109"/>
        <end position="125"/>
    </location>
</feature>
<reference evidence="7 8" key="1">
    <citation type="submission" date="2024-12" db="EMBL/GenBank/DDBJ databases">
        <title>The unique morphological basis and parallel evolutionary history of personate flowers in Penstemon.</title>
        <authorList>
            <person name="Depatie T.H."/>
            <person name="Wessinger C.A."/>
        </authorList>
    </citation>
    <scope>NUCLEOTIDE SEQUENCE [LARGE SCALE GENOMIC DNA]</scope>
    <source>
        <strain evidence="7">WTNN_2</strain>
        <tissue evidence="7">Leaf</tissue>
    </source>
</reference>
<feature type="domain" description="C3H1-type" evidence="6">
    <location>
        <begin position="340"/>
        <end position="366"/>
    </location>
</feature>
<dbReference type="SUPFAM" id="SSF90229">
    <property type="entry name" value="CCCH zinc finger"/>
    <property type="match status" value="2"/>
</dbReference>
<feature type="compositionally biased region" description="Basic residues" evidence="5">
    <location>
        <begin position="129"/>
        <end position="151"/>
    </location>
</feature>